<dbReference type="STRING" id="396776.A0A0J8RV34"/>
<protein>
    <recommendedName>
        <fullName evidence="4">SH3 domain-containing protein</fullName>
    </recommendedName>
</protein>
<dbReference type="InterPro" id="IPR001452">
    <property type="entry name" value="SH3_domain"/>
</dbReference>
<feature type="compositionally biased region" description="Low complexity" evidence="3">
    <location>
        <begin position="58"/>
        <end position="77"/>
    </location>
</feature>
<name>A0A0J8RV34_COCIT</name>
<gene>
    <name evidence="5" type="ORF">CIHG_06216</name>
</gene>
<dbReference type="Pfam" id="PF14604">
    <property type="entry name" value="SH3_9"/>
    <property type="match status" value="1"/>
</dbReference>
<organism evidence="5 6">
    <name type="scientific">Coccidioides immitis H538.4</name>
    <dbReference type="NCBI Taxonomy" id="396776"/>
    <lineage>
        <taxon>Eukaryota</taxon>
        <taxon>Fungi</taxon>
        <taxon>Dikarya</taxon>
        <taxon>Ascomycota</taxon>
        <taxon>Pezizomycotina</taxon>
        <taxon>Eurotiomycetes</taxon>
        <taxon>Eurotiomycetidae</taxon>
        <taxon>Onygenales</taxon>
        <taxon>Onygenaceae</taxon>
        <taxon>Coccidioides</taxon>
    </lineage>
</organism>
<dbReference type="Proteomes" id="UP000054563">
    <property type="component" value="Unassembled WGS sequence"/>
</dbReference>
<evidence type="ECO:0000256" key="3">
    <source>
        <dbReference type="SAM" id="MobiDB-lite"/>
    </source>
</evidence>
<proteinExistence type="predicted"/>
<evidence type="ECO:0000256" key="2">
    <source>
        <dbReference type="PROSITE-ProRule" id="PRU00192"/>
    </source>
</evidence>
<dbReference type="InterPro" id="IPR036028">
    <property type="entry name" value="SH3-like_dom_sf"/>
</dbReference>
<dbReference type="VEuPathDB" id="FungiDB:CIHG_06216"/>
<evidence type="ECO:0000256" key="1">
    <source>
        <dbReference type="ARBA" id="ARBA00022443"/>
    </source>
</evidence>
<dbReference type="SMART" id="SM00326">
    <property type="entry name" value="SH3"/>
    <property type="match status" value="1"/>
</dbReference>
<accession>A0A0J8RV34</accession>
<feature type="compositionally biased region" description="Basic and acidic residues" evidence="3">
    <location>
        <begin position="11"/>
        <end position="25"/>
    </location>
</feature>
<feature type="compositionally biased region" description="Pro residues" evidence="3">
    <location>
        <begin position="104"/>
        <end position="117"/>
    </location>
</feature>
<dbReference type="FunFam" id="2.30.30.40:FF:000161">
    <property type="entry name" value="Actin polymerization protein Bzz1"/>
    <property type="match status" value="1"/>
</dbReference>
<dbReference type="PROSITE" id="PS50002">
    <property type="entry name" value="SH3"/>
    <property type="match status" value="1"/>
</dbReference>
<dbReference type="SUPFAM" id="SSF50044">
    <property type="entry name" value="SH3-domain"/>
    <property type="match status" value="2"/>
</dbReference>
<dbReference type="Gene3D" id="2.30.30.40">
    <property type="entry name" value="SH3 Domains"/>
    <property type="match status" value="2"/>
</dbReference>
<sequence>MKVPAECPGEQSKEEKKKLKAERQEAANATRPYKAPTPTSSTAELPALSRRDTMNSLSSGYAASATRSTSALSSQTTDTGPTELPATVSPAQKPTALRKHRIVAPPPDQYVSAPPPISNGGTASRPSEPRGKMLYPYQANGEDEISVDEGQDVVIVEPDVALYDYEARTEAEWSMTGGDKFVLINRDSGNGWADVEKGGVTKCVPANYIEDAS</sequence>
<evidence type="ECO:0000259" key="4">
    <source>
        <dbReference type="PROSITE" id="PS50002"/>
    </source>
</evidence>
<dbReference type="EMBL" id="DS017004">
    <property type="protein sequence ID" value="KMU88416.1"/>
    <property type="molecule type" value="Genomic_DNA"/>
</dbReference>
<dbReference type="AlphaFoldDB" id="A0A0J8RV34"/>
<keyword evidence="1 2" id="KW-0728">SH3 domain</keyword>
<feature type="region of interest" description="Disordered" evidence="3">
    <location>
        <begin position="1"/>
        <end position="143"/>
    </location>
</feature>
<reference evidence="6" key="1">
    <citation type="journal article" date="2010" name="Genome Res.">
        <title>Population genomic sequencing of Coccidioides fungi reveals recent hybridization and transposon control.</title>
        <authorList>
            <person name="Neafsey D.E."/>
            <person name="Barker B.M."/>
            <person name="Sharpton T.J."/>
            <person name="Stajich J.E."/>
            <person name="Park D.J."/>
            <person name="Whiston E."/>
            <person name="Hung C.-Y."/>
            <person name="McMahan C."/>
            <person name="White J."/>
            <person name="Sykes S."/>
            <person name="Heiman D."/>
            <person name="Young S."/>
            <person name="Zeng Q."/>
            <person name="Abouelleil A."/>
            <person name="Aftuck L."/>
            <person name="Bessette D."/>
            <person name="Brown A."/>
            <person name="FitzGerald M."/>
            <person name="Lui A."/>
            <person name="Macdonald J.P."/>
            <person name="Priest M."/>
            <person name="Orbach M.J."/>
            <person name="Galgiani J.N."/>
            <person name="Kirkland T.N."/>
            <person name="Cole G.T."/>
            <person name="Birren B.W."/>
            <person name="Henn M.R."/>
            <person name="Taylor J.W."/>
            <person name="Rounsley S.D."/>
        </authorList>
    </citation>
    <scope>NUCLEOTIDE SEQUENCE [LARGE SCALE GENOMIC DNA]</scope>
    <source>
        <strain evidence="6">H538.4</strain>
    </source>
</reference>
<feature type="domain" description="SH3" evidence="4">
    <location>
        <begin position="126"/>
        <end position="213"/>
    </location>
</feature>
<evidence type="ECO:0000313" key="6">
    <source>
        <dbReference type="Proteomes" id="UP000054563"/>
    </source>
</evidence>
<evidence type="ECO:0000313" key="5">
    <source>
        <dbReference type="EMBL" id="KMU88416.1"/>
    </source>
</evidence>